<dbReference type="Proteomes" id="UP000095237">
    <property type="component" value="Unassembled WGS sequence"/>
</dbReference>
<comment type="caution">
    <text evidence="2">The sequence shown here is derived from an EMBL/GenBank/DDBJ whole genome shotgun (WGS) entry which is preliminary data.</text>
</comment>
<dbReference type="Gene3D" id="3.30.30.80">
    <property type="entry name" value="probable RNA-binding protein from clostridium symbiosum atcc 14940"/>
    <property type="match status" value="1"/>
</dbReference>
<feature type="domain" description="RNA-binding protein KhpB N-terminal" evidence="1">
    <location>
        <begin position="5"/>
        <end position="57"/>
    </location>
</feature>
<evidence type="ECO:0000313" key="3">
    <source>
        <dbReference type="Proteomes" id="UP000095237"/>
    </source>
</evidence>
<name>A0A1E5IH37_ENDTX</name>
<dbReference type="PANTHER" id="PTHR35800:SF1">
    <property type="entry name" value="RNA-BINDING PROTEIN KHPB"/>
    <property type="match status" value="1"/>
</dbReference>
<proteinExistence type="predicted"/>
<evidence type="ECO:0000259" key="1">
    <source>
        <dbReference type="SMART" id="SM01245"/>
    </source>
</evidence>
<dbReference type="InterPro" id="IPR039247">
    <property type="entry name" value="KhpB"/>
</dbReference>
<organism evidence="2 3">
    <name type="scientific">Endomicrobium trichonymphae</name>
    <dbReference type="NCBI Taxonomy" id="1408204"/>
    <lineage>
        <taxon>Bacteria</taxon>
        <taxon>Pseudomonadati</taxon>
        <taxon>Elusimicrobiota</taxon>
        <taxon>Endomicrobiia</taxon>
        <taxon>Endomicrobiales</taxon>
        <taxon>Endomicrobiaceae</taxon>
        <taxon>Candidatus Endomicrobiellum</taxon>
    </lineage>
</organism>
<dbReference type="GO" id="GO:0003723">
    <property type="term" value="F:RNA binding"/>
    <property type="evidence" value="ECO:0007669"/>
    <property type="project" value="InterPro"/>
</dbReference>
<reference evidence="2 3" key="1">
    <citation type="submission" date="2015-11" db="EMBL/GenBank/DDBJ databases">
        <title>Evidence for parallel genomic evolution in an endosymbiosis of termite gut flagellates.</title>
        <authorList>
            <person name="Zheng H."/>
        </authorList>
    </citation>
    <scope>NUCLEOTIDE SEQUENCE [LARGE SCALE GENOMIC DNA]</scope>
    <source>
        <strain evidence="2 3">CET450</strain>
    </source>
</reference>
<dbReference type="InterPro" id="IPR032782">
    <property type="entry name" value="KhpB_N"/>
</dbReference>
<dbReference type="EMBL" id="LNVX01000556">
    <property type="protein sequence ID" value="OEG69809.1"/>
    <property type="molecule type" value="Genomic_DNA"/>
</dbReference>
<keyword evidence="3" id="KW-1185">Reference proteome</keyword>
<evidence type="ECO:0000313" key="2">
    <source>
        <dbReference type="EMBL" id="OEG69809.1"/>
    </source>
</evidence>
<protein>
    <recommendedName>
        <fullName evidence="1">RNA-binding protein KhpB N-terminal domain-containing protein</fullName>
    </recommendedName>
</protein>
<accession>A0A1E5IH37</accession>
<dbReference type="Pfam" id="PF14804">
    <property type="entry name" value="Jag_N"/>
    <property type="match status" value="1"/>
</dbReference>
<dbReference type="PANTHER" id="PTHR35800">
    <property type="entry name" value="PROTEIN JAG"/>
    <property type="match status" value="1"/>
</dbReference>
<dbReference type="InterPro" id="IPR038247">
    <property type="entry name" value="Jag_N_dom_sf"/>
</dbReference>
<dbReference type="SMART" id="SM01245">
    <property type="entry name" value="Jag_N"/>
    <property type="match status" value="1"/>
</dbReference>
<sequence length="77" mass="8059">MSEIEFKGKNVAEAIANGLAQLGCNKKDVEIKIVSEGSTGLFGLMGAKPAVVLISADDSKCSNKTFSSSGCKKIHKK</sequence>
<dbReference type="AlphaFoldDB" id="A0A1E5IH37"/>
<gene>
    <name evidence="2" type="ORF">ATZ36_07415</name>
</gene>